<reference evidence="2" key="1">
    <citation type="submission" date="2020-11" db="EMBL/GenBank/DDBJ databases">
        <authorList>
            <person name="Tran Van P."/>
        </authorList>
    </citation>
    <scope>NUCLEOTIDE SEQUENCE</scope>
</reference>
<accession>A0A7R9JEE2</accession>
<dbReference type="EMBL" id="OE185855">
    <property type="protein sequence ID" value="CAD7577594.1"/>
    <property type="molecule type" value="Genomic_DNA"/>
</dbReference>
<protein>
    <submittedName>
        <fullName evidence="2">(California timema) hypothetical protein</fullName>
    </submittedName>
</protein>
<name>A0A7R9JEE2_TIMCA</name>
<feature type="compositionally biased region" description="Polar residues" evidence="1">
    <location>
        <begin position="1"/>
        <end position="13"/>
    </location>
</feature>
<dbReference type="AlphaFoldDB" id="A0A7R9JEE2"/>
<evidence type="ECO:0000313" key="2">
    <source>
        <dbReference type="EMBL" id="CAD7577594.1"/>
    </source>
</evidence>
<gene>
    <name evidence="2" type="ORF">TCMB3V08_LOCUS10142</name>
</gene>
<organism evidence="2">
    <name type="scientific">Timema californicum</name>
    <name type="common">California timema</name>
    <name type="synonym">Walking stick</name>
    <dbReference type="NCBI Taxonomy" id="61474"/>
    <lineage>
        <taxon>Eukaryota</taxon>
        <taxon>Metazoa</taxon>
        <taxon>Ecdysozoa</taxon>
        <taxon>Arthropoda</taxon>
        <taxon>Hexapoda</taxon>
        <taxon>Insecta</taxon>
        <taxon>Pterygota</taxon>
        <taxon>Neoptera</taxon>
        <taxon>Polyneoptera</taxon>
        <taxon>Phasmatodea</taxon>
        <taxon>Timematodea</taxon>
        <taxon>Timematoidea</taxon>
        <taxon>Timematidae</taxon>
        <taxon>Timema</taxon>
    </lineage>
</organism>
<feature type="region of interest" description="Disordered" evidence="1">
    <location>
        <begin position="1"/>
        <end position="23"/>
    </location>
</feature>
<sequence length="213" mass="23001">MRATITDASSMGSQFGRRLTDSGGRVRSSLPLNSSGHYRDLGGLCEVVRETATISLAILGSLTTGYGEIILAFLTGSPWREVKGRAWPSDVTAELSRCAVTACDLQVQKLGIFSQVSESGILGCCYEYTSDVGLYSIVLYTIYNESSQTGAYPSSGPHQSSCRLTKGFGGRGQGHRAAWTFSYKVNETTYGNKHYVIEEAVANTNRIISVNIL</sequence>
<evidence type="ECO:0000256" key="1">
    <source>
        <dbReference type="SAM" id="MobiDB-lite"/>
    </source>
</evidence>
<proteinExistence type="predicted"/>